<name>A0A084BC73_STACB</name>
<organism evidence="1 2">
    <name type="scientific">Stachybotrys chartarum (strain CBS 109288 / IBT 7711)</name>
    <name type="common">Toxic black mold</name>
    <name type="synonym">Stilbospora chartarum</name>
    <dbReference type="NCBI Taxonomy" id="1280523"/>
    <lineage>
        <taxon>Eukaryota</taxon>
        <taxon>Fungi</taxon>
        <taxon>Dikarya</taxon>
        <taxon>Ascomycota</taxon>
        <taxon>Pezizomycotina</taxon>
        <taxon>Sordariomycetes</taxon>
        <taxon>Hypocreomycetidae</taxon>
        <taxon>Hypocreales</taxon>
        <taxon>Stachybotryaceae</taxon>
        <taxon>Stachybotrys</taxon>
    </lineage>
</organism>
<dbReference type="AlphaFoldDB" id="A0A084BC73"/>
<dbReference type="OrthoDB" id="10654750at2759"/>
<reference evidence="1 2" key="1">
    <citation type="journal article" date="2014" name="BMC Genomics">
        <title>Comparative genome sequencing reveals chemotype-specific gene clusters in the toxigenic black mold Stachybotrys.</title>
        <authorList>
            <person name="Semeiks J."/>
            <person name="Borek D."/>
            <person name="Otwinowski Z."/>
            <person name="Grishin N.V."/>
        </authorList>
    </citation>
    <scope>NUCLEOTIDE SEQUENCE [LARGE SCALE GENOMIC DNA]</scope>
    <source>
        <strain evidence="2">CBS 109288 / IBT 7711</strain>
    </source>
</reference>
<evidence type="ECO:0000313" key="2">
    <source>
        <dbReference type="Proteomes" id="UP000028045"/>
    </source>
</evidence>
<proteinExistence type="predicted"/>
<dbReference type="HOGENOM" id="CLU_886163_0_0_1"/>
<keyword evidence="2" id="KW-1185">Reference proteome</keyword>
<gene>
    <name evidence="1" type="ORF">S7711_10485</name>
</gene>
<dbReference type="Proteomes" id="UP000028045">
    <property type="component" value="Unassembled WGS sequence"/>
</dbReference>
<accession>A0A084BC73</accession>
<evidence type="ECO:0000313" key="1">
    <source>
        <dbReference type="EMBL" id="KEY75152.1"/>
    </source>
</evidence>
<protein>
    <submittedName>
        <fullName evidence="1">Uncharacterized protein</fullName>
    </submittedName>
</protein>
<dbReference type="EMBL" id="KL647400">
    <property type="protein sequence ID" value="KEY75152.1"/>
    <property type="molecule type" value="Genomic_DNA"/>
</dbReference>
<sequence>MSGQASPVLNSSRDWLTSSRPQLPSHRVQLTFDPTLYIHRNKRKQLSTVISRALCIYSRSINLSDPLASAKPSVITPNDSIELNFQIDAIPHLSPLALNHAKYSGFAHDHGDNGDIIGFPAVDADDSQDVHAFNPSLCPFYKLSDQLGVSQEFMLSQAYVFRFAEPNITLSTATEVSYHATLLLVGPQKSLEIQMGRERTTAPSALTDDPADVLPEMDADFAEGLSELTPLPWISPPFLSVGVDMSLSPREWPRNTPQALSNLRAAAYNLYPDAVYMQHTFATDIYQNPPSAMDRDAAD</sequence>